<dbReference type="KEGG" id="dsc:ABOD76_06155"/>
<dbReference type="AlphaFoldDB" id="A0AAU7UBL0"/>
<name>A0AAU7UBL0_9DEIO</name>
<keyword evidence="5" id="KW-1133">Transmembrane helix</keyword>
<gene>
    <name evidence="7" type="ORF">ABOD76_06155</name>
</gene>
<evidence type="ECO:0000313" key="7">
    <source>
        <dbReference type="EMBL" id="XBV85886.1"/>
    </source>
</evidence>
<dbReference type="InterPro" id="IPR032808">
    <property type="entry name" value="DoxX"/>
</dbReference>
<reference evidence="7" key="1">
    <citation type="submission" date="2024-06" db="EMBL/GenBank/DDBJ databases">
        <title>Draft Genome Sequence of Deinococcus sonorensis Type Strain KR-87, a Biofilm Producing Representative of the Genus Deinococcus.</title>
        <authorList>
            <person name="Boren L.S."/>
            <person name="Grosso R.A."/>
            <person name="Hugenberg-Cox A.N."/>
            <person name="Hill J.T.E."/>
            <person name="Albert C.M."/>
            <person name="Tuohy J.M."/>
        </authorList>
    </citation>
    <scope>NUCLEOTIDE SEQUENCE</scope>
    <source>
        <strain evidence="7">KR-87</strain>
    </source>
</reference>
<sequence>MNILKFAGRAALAAIFVQSGLESVQRPAGRARLVERAGLPEPELLTRINGGLMAGAGAMLAAGLAPRSSALTLAALLLPTTIVGHAYWNAPAEQREGQRIHFLKNLAMLGALLLVVADRDAR</sequence>
<evidence type="ECO:0000256" key="6">
    <source>
        <dbReference type="ARBA" id="ARBA00023136"/>
    </source>
</evidence>
<dbReference type="EMBL" id="CP158299">
    <property type="protein sequence ID" value="XBV85886.1"/>
    <property type="molecule type" value="Genomic_DNA"/>
</dbReference>
<evidence type="ECO:0000256" key="3">
    <source>
        <dbReference type="ARBA" id="ARBA00022475"/>
    </source>
</evidence>
<comment type="similarity">
    <text evidence="2">Belongs to the DoxX family.</text>
</comment>
<proteinExistence type="inferred from homology"/>
<dbReference type="PANTHER" id="PTHR33452">
    <property type="entry name" value="OXIDOREDUCTASE CATD-RELATED"/>
    <property type="match status" value="1"/>
</dbReference>
<evidence type="ECO:0000256" key="4">
    <source>
        <dbReference type="ARBA" id="ARBA00022692"/>
    </source>
</evidence>
<evidence type="ECO:0000256" key="2">
    <source>
        <dbReference type="ARBA" id="ARBA00006679"/>
    </source>
</evidence>
<dbReference type="GO" id="GO:0005886">
    <property type="term" value="C:plasma membrane"/>
    <property type="evidence" value="ECO:0007669"/>
    <property type="project" value="UniProtKB-SubCell"/>
</dbReference>
<evidence type="ECO:0000256" key="1">
    <source>
        <dbReference type="ARBA" id="ARBA00004651"/>
    </source>
</evidence>
<organism evidence="7">
    <name type="scientific">Deinococcus sonorensis KR-87</name>
    <dbReference type="NCBI Taxonomy" id="694439"/>
    <lineage>
        <taxon>Bacteria</taxon>
        <taxon>Thermotogati</taxon>
        <taxon>Deinococcota</taxon>
        <taxon>Deinococci</taxon>
        <taxon>Deinococcales</taxon>
        <taxon>Deinococcaceae</taxon>
        <taxon>Deinococcus</taxon>
    </lineage>
</organism>
<protein>
    <submittedName>
        <fullName evidence="7">DoxX family membrane protein</fullName>
    </submittedName>
</protein>
<dbReference type="InterPro" id="IPR051907">
    <property type="entry name" value="DoxX-like_oxidoreductase"/>
</dbReference>
<evidence type="ECO:0000256" key="5">
    <source>
        <dbReference type="ARBA" id="ARBA00022989"/>
    </source>
</evidence>
<dbReference type="PANTHER" id="PTHR33452:SF1">
    <property type="entry name" value="INNER MEMBRANE PROTEIN YPHA-RELATED"/>
    <property type="match status" value="1"/>
</dbReference>
<keyword evidence="6" id="KW-0472">Membrane</keyword>
<keyword evidence="3" id="KW-1003">Cell membrane</keyword>
<dbReference type="RefSeq" id="WP_350243930.1">
    <property type="nucleotide sequence ID" value="NZ_CP158299.1"/>
</dbReference>
<dbReference type="Pfam" id="PF07681">
    <property type="entry name" value="DoxX"/>
    <property type="match status" value="1"/>
</dbReference>
<comment type="subcellular location">
    <subcellularLocation>
        <location evidence="1">Cell membrane</location>
        <topology evidence="1">Multi-pass membrane protein</topology>
    </subcellularLocation>
</comment>
<keyword evidence="4" id="KW-0812">Transmembrane</keyword>
<accession>A0AAU7UBL0</accession>